<dbReference type="EMBL" id="JAUSUQ010000017">
    <property type="protein sequence ID" value="MDQ0340698.1"/>
    <property type="molecule type" value="Genomic_DNA"/>
</dbReference>
<gene>
    <name evidence="5" type="ORF">J2S00_003524</name>
</gene>
<name>A0ABU0CX30_9BACI</name>
<evidence type="ECO:0000256" key="3">
    <source>
        <dbReference type="ARBA" id="ARBA00023163"/>
    </source>
</evidence>
<reference evidence="5 6" key="1">
    <citation type="submission" date="2023-07" db="EMBL/GenBank/DDBJ databases">
        <title>Genomic Encyclopedia of Type Strains, Phase IV (KMG-IV): sequencing the most valuable type-strain genomes for metagenomic binning, comparative biology and taxonomic classification.</title>
        <authorList>
            <person name="Goeker M."/>
        </authorList>
    </citation>
    <scope>NUCLEOTIDE SEQUENCE [LARGE SCALE GENOMIC DNA]</scope>
    <source>
        <strain evidence="5 6">DSM 17740</strain>
    </source>
</reference>
<evidence type="ECO:0000313" key="5">
    <source>
        <dbReference type="EMBL" id="MDQ0340698.1"/>
    </source>
</evidence>
<dbReference type="InterPro" id="IPR036390">
    <property type="entry name" value="WH_DNA-bd_sf"/>
</dbReference>
<protein>
    <submittedName>
        <fullName evidence="5">DNA-binding transcriptional regulator YhcF (GntR family)</fullName>
    </submittedName>
</protein>
<accession>A0ABU0CX30</accession>
<dbReference type="PROSITE" id="PS50949">
    <property type="entry name" value="HTH_GNTR"/>
    <property type="match status" value="1"/>
</dbReference>
<dbReference type="RefSeq" id="WP_307342774.1">
    <property type="nucleotide sequence ID" value="NZ_JAUSUQ010000017.1"/>
</dbReference>
<proteinExistence type="predicted"/>
<evidence type="ECO:0000256" key="2">
    <source>
        <dbReference type="ARBA" id="ARBA00023125"/>
    </source>
</evidence>
<evidence type="ECO:0000313" key="6">
    <source>
        <dbReference type="Proteomes" id="UP001232445"/>
    </source>
</evidence>
<comment type="caution">
    <text evidence="5">The sequence shown here is derived from an EMBL/GenBank/DDBJ whole genome shotgun (WGS) entry which is preliminary data.</text>
</comment>
<dbReference type="InterPro" id="IPR036388">
    <property type="entry name" value="WH-like_DNA-bd_sf"/>
</dbReference>
<keyword evidence="3" id="KW-0804">Transcription</keyword>
<dbReference type="SMART" id="SM00345">
    <property type="entry name" value="HTH_GNTR"/>
    <property type="match status" value="1"/>
</dbReference>
<evidence type="ECO:0000259" key="4">
    <source>
        <dbReference type="PROSITE" id="PS50949"/>
    </source>
</evidence>
<organism evidence="5 6">
    <name type="scientific">Caldalkalibacillus uzonensis</name>
    <dbReference type="NCBI Taxonomy" id="353224"/>
    <lineage>
        <taxon>Bacteria</taxon>
        <taxon>Bacillati</taxon>
        <taxon>Bacillota</taxon>
        <taxon>Bacilli</taxon>
        <taxon>Bacillales</taxon>
        <taxon>Bacillaceae</taxon>
        <taxon>Caldalkalibacillus</taxon>
    </lineage>
</organism>
<dbReference type="PANTHER" id="PTHR38445">
    <property type="entry name" value="HTH-TYPE TRANSCRIPTIONAL REPRESSOR YTRA"/>
    <property type="match status" value="1"/>
</dbReference>
<dbReference type="Pfam" id="PF00392">
    <property type="entry name" value="GntR"/>
    <property type="match status" value="1"/>
</dbReference>
<evidence type="ECO:0000256" key="1">
    <source>
        <dbReference type="ARBA" id="ARBA00023015"/>
    </source>
</evidence>
<dbReference type="CDD" id="cd07377">
    <property type="entry name" value="WHTH_GntR"/>
    <property type="match status" value="1"/>
</dbReference>
<dbReference type="Gene3D" id="1.10.10.10">
    <property type="entry name" value="Winged helix-like DNA-binding domain superfamily/Winged helix DNA-binding domain"/>
    <property type="match status" value="1"/>
</dbReference>
<keyword evidence="2 5" id="KW-0238">DNA-binding</keyword>
<sequence length="134" mass="15143">MKPTLDENKPIFVQIAENIEDEIIKGNFKEGEQVPSTNQFAAFYHINPATAAKGINRLVDEGILFKKRGIGMFVAEGARVKLIRKRKQEFFDEYVLPMLQEAKKLDIGVEELISMIKGESRTEQKGATEDDGQN</sequence>
<dbReference type="Proteomes" id="UP001232445">
    <property type="component" value="Unassembled WGS sequence"/>
</dbReference>
<dbReference type="PANTHER" id="PTHR38445:SF10">
    <property type="entry name" value="GNTR-FAMILY TRANSCRIPTIONAL REGULATOR"/>
    <property type="match status" value="1"/>
</dbReference>
<feature type="domain" description="HTH gntR-type" evidence="4">
    <location>
        <begin position="9"/>
        <end position="77"/>
    </location>
</feature>
<dbReference type="SUPFAM" id="SSF46785">
    <property type="entry name" value="Winged helix' DNA-binding domain"/>
    <property type="match status" value="1"/>
</dbReference>
<dbReference type="InterPro" id="IPR000524">
    <property type="entry name" value="Tscrpt_reg_HTH_GntR"/>
</dbReference>
<keyword evidence="6" id="KW-1185">Reference proteome</keyword>
<dbReference type="GO" id="GO:0003677">
    <property type="term" value="F:DNA binding"/>
    <property type="evidence" value="ECO:0007669"/>
    <property type="project" value="UniProtKB-KW"/>
</dbReference>
<keyword evidence="1" id="KW-0805">Transcription regulation</keyword>